<organism evidence="3 5">
    <name type="scientific">Caldimonas thermodepolymerans</name>
    <dbReference type="NCBI Taxonomy" id="215580"/>
    <lineage>
        <taxon>Bacteria</taxon>
        <taxon>Pseudomonadati</taxon>
        <taxon>Pseudomonadota</taxon>
        <taxon>Betaproteobacteria</taxon>
        <taxon>Burkholderiales</taxon>
        <taxon>Sphaerotilaceae</taxon>
        <taxon>Caldimonas</taxon>
    </lineage>
</organism>
<evidence type="ECO:0000313" key="5">
    <source>
        <dbReference type="Proteomes" id="UP000239406"/>
    </source>
</evidence>
<feature type="transmembrane region" description="Helical" evidence="1">
    <location>
        <begin position="21"/>
        <end position="40"/>
    </location>
</feature>
<reference evidence="4 6" key="2">
    <citation type="submission" date="2019-03" db="EMBL/GenBank/DDBJ databases">
        <title>Genomic Encyclopedia of Type Strains, Phase IV (KMG-IV): sequencing the most valuable type-strain genomes for metagenomic binning, comparative biology and taxonomic classification.</title>
        <authorList>
            <person name="Goeker M."/>
        </authorList>
    </citation>
    <scope>NUCLEOTIDE SEQUENCE [LARGE SCALE GENOMIC DNA]</scope>
    <source>
        <strain evidence="4 6">DSM 15264</strain>
    </source>
</reference>
<keyword evidence="1" id="KW-0472">Membrane</keyword>
<sequence>MNATTPAADLRHLARRRVRRQLGWLVHLLVFVLVNAGLWAGGASDGVWPLAGWGLGLAIHGLVVGLSQAGEGWVRRLVDAETSRLQQRG</sequence>
<dbReference type="OrthoDB" id="21915at2"/>
<evidence type="ECO:0000259" key="2">
    <source>
        <dbReference type="Pfam" id="PF13239"/>
    </source>
</evidence>
<keyword evidence="1" id="KW-0812">Transmembrane</keyword>
<comment type="caution">
    <text evidence="3">The sequence shown here is derived from an EMBL/GenBank/DDBJ whole genome shotgun (WGS) entry which is preliminary data.</text>
</comment>
<proteinExistence type="predicted"/>
<keyword evidence="1" id="KW-1133">Transmembrane helix</keyword>
<accession>A0A2S5T923</accession>
<evidence type="ECO:0000313" key="4">
    <source>
        <dbReference type="EMBL" id="TCP08604.1"/>
    </source>
</evidence>
<dbReference type="Proteomes" id="UP000294772">
    <property type="component" value="Unassembled WGS sequence"/>
</dbReference>
<dbReference type="EMBL" id="PSNY01000001">
    <property type="protein sequence ID" value="PPE71514.1"/>
    <property type="molecule type" value="Genomic_DNA"/>
</dbReference>
<gene>
    <name evidence="3" type="ORF">C1702_00495</name>
    <name evidence="4" type="ORF">EV676_102112</name>
</gene>
<reference evidence="3 5" key="1">
    <citation type="submission" date="2018-02" db="EMBL/GenBank/DDBJ databases">
        <title>Reclassifiation of [Polyangium] brachysporum DSM 7029 as Guopingzhaonella breviflexa gen. nov., sp. nov., a member of the family Comamonadaceae.</title>
        <authorList>
            <person name="Tang B."/>
        </authorList>
    </citation>
    <scope>NUCLEOTIDE SEQUENCE [LARGE SCALE GENOMIC DNA]</scope>
    <source>
        <strain evidence="3 5">DSM 15344</strain>
    </source>
</reference>
<dbReference type="Pfam" id="PF13239">
    <property type="entry name" value="2TM"/>
    <property type="match status" value="1"/>
</dbReference>
<keyword evidence="5" id="KW-1185">Reference proteome</keyword>
<dbReference type="Proteomes" id="UP000239406">
    <property type="component" value="Unassembled WGS sequence"/>
</dbReference>
<evidence type="ECO:0000256" key="1">
    <source>
        <dbReference type="SAM" id="Phobius"/>
    </source>
</evidence>
<dbReference type="AlphaFoldDB" id="A0A2S5T923"/>
<evidence type="ECO:0000313" key="3">
    <source>
        <dbReference type="EMBL" id="PPE71514.1"/>
    </source>
</evidence>
<evidence type="ECO:0000313" key="6">
    <source>
        <dbReference type="Proteomes" id="UP000294772"/>
    </source>
</evidence>
<name>A0A2S5T923_9BURK</name>
<feature type="domain" description="2TM" evidence="2">
    <location>
        <begin position="14"/>
        <end position="66"/>
    </location>
</feature>
<dbReference type="InterPro" id="IPR025698">
    <property type="entry name" value="2TM_dom"/>
</dbReference>
<feature type="transmembrane region" description="Helical" evidence="1">
    <location>
        <begin position="46"/>
        <end position="66"/>
    </location>
</feature>
<dbReference type="EMBL" id="SLXF01000002">
    <property type="protein sequence ID" value="TCP08604.1"/>
    <property type="molecule type" value="Genomic_DNA"/>
</dbReference>
<dbReference type="RefSeq" id="WP_104355706.1">
    <property type="nucleotide sequence ID" value="NZ_CALFFA010000001.1"/>
</dbReference>
<protein>
    <submittedName>
        <fullName evidence="4">2TM domain-containing protein</fullName>
    </submittedName>
</protein>